<organism evidence="2 3">
    <name type="scientific">Connecticut virus</name>
    <dbReference type="NCBI Taxonomy" id="1272962"/>
    <lineage>
        <taxon>Viruses</taxon>
        <taxon>Riboviria</taxon>
        <taxon>Orthornavirae</taxon>
        <taxon>Negarnaviricota</taxon>
        <taxon>Haploviricotina</taxon>
        <taxon>Monjiviricetes</taxon>
        <taxon>Mononegavirales</taxon>
        <taxon>Rhabdoviridae</taxon>
        <taxon>Alpharhabdovirinae</taxon>
        <taxon>Sawgrhavirus</taxon>
        <taxon>Sawgrhavirus connecticut</taxon>
    </lineage>
</organism>
<reference evidence="2 3" key="1">
    <citation type="journal article" date="2015" name="PLoS Pathog.">
        <title>Evolution of genome size and complexity in the rhabdoviridae.</title>
        <authorList>
            <person name="Walker P.J."/>
            <person name="Firth C."/>
            <person name="Widen S.G."/>
            <person name="Blasdell K.R."/>
            <person name="Guzman H."/>
            <person name="Wood T.G."/>
            <person name="Paradkar P.N."/>
            <person name="Holmes E.C."/>
            <person name="Tesh R.B."/>
            <person name="Vasilakis N."/>
        </authorList>
    </citation>
    <scope>NUCLEOTIDE SEQUENCE [LARGE SCALE GENOMIC DNA]</scope>
    <source>
        <strain evidence="2 3">Ar1152-78</strain>
    </source>
</reference>
<feature type="region of interest" description="Disordered" evidence="1">
    <location>
        <begin position="1"/>
        <end position="22"/>
    </location>
</feature>
<keyword evidence="3" id="KW-1185">Reference proteome</keyword>
<evidence type="ECO:0000313" key="2">
    <source>
        <dbReference type="EMBL" id="AJR28565.1"/>
    </source>
</evidence>
<sequence length="110" mass="12364">MQFTPTRVSLSTGLFEHRPRRPRTQVVLTARLWEKSPEHLPNSRTPNPSSLNKLPGFLVSISDTNYGTKPPARTQSRWTRRLCVRTTGAKHSHPPICGSSTTENSMTDPI</sequence>
<feature type="compositionally biased region" description="Polar residues" evidence="1">
    <location>
        <begin position="1"/>
        <end position="12"/>
    </location>
</feature>
<name>A0A0D3R289_9RHAB</name>
<accession>A0A0D3R289</accession>
<dbReference type="EMBL" id="KM205020">
    <property type="protein sequence ID" value="AJR28565.1"/>
    <property type="molecule type" value="Viral_cRNA"/>
</dbReference>
<protein>
    <submittedName>
        <fullName evidence="2">Uncharacterized protein</fullName>
    </submittedName>
</protein>
<dbReference type="GeneID" id="80533760"/>
<dbReference type="Proteomes" id="UP000503528">
    <property type="component" value="Segment"/>
</dbReference>
<evidence type="ECO:0000256" key="1">
    <source>
        <dbReference type="SAM" id="MobiDB-lite"/>
    </source>
</evidence>
<feature type="region of interest" description="Disordered" evidence="1">
    <location>
        <begin position="87"/>
        <end position="110"/>
    </location>
</feature>
<dbReference type="KEGG" id="vg:80533760"/>
<proteinExistence type="predicted"/>
<feature type="compositionally biased region" description="Polar residues" evidence="1">
    <location>
        <begin position="98"/>
        <end position="110"/>
    </location>
</feature>
<evidence type="ECO:0000313" key="3">
    <source>
        <dbReference type="Proteomes" id="UP000503528"/>
    </source>
</evidence>
<dbReference type="RefSeq" id="YP_010796313.1">
    <property type="nucleotide sequence ID" value="NC_075982.1"/>
</dbReference>